<dbReference type="InterPro" id="IPR000242">
    <property type="entry name" value="PTP_cat"/>
</dbReference>
<dbReference type="PROSITE" id="PS50056">
    <property type="entry name" value="TYR_PHOSPHATASE_2"/>
    <property type="match status" value="1"/>
</dbReference>
<dbReference type="GO" id="GO:0004725">
    <property type="term" value="F:protein tyrosine phosphatase activity"/>
    <property type="evidence" value="ECO:0007669"/>
    <property type="project" value="UniProtKB-EC"/>
</dbReference>
<sequence>MSTVFAKSDDRPNMKFTGKCVPTVNIDAGLNDATNSTLGSTSGSSASGVPTMAFLPSNSLKLTPQKCFPAFARSPISPTSKLHFKDLPQEIKQIESKDLESFVCSLPPSTLSIFDIRPYNLYSNSRVFNSINFCVPSTLLKRESYALNQALGLIGDAQREQVLAPENFETVLIYDSDSTTDHISFSLYQTCLKFLKYSGKNFKVYFLNGGFASTDKTSPLIEDFPIGHHPAEDSPVSAASAGLSNASLSPPVSTSSLFSSSSLSSPPAATANTPTSGTGGGSSETKGGAFPNFASISPISNSSKDNNSSQCKNNLSLSGFSLPSSCPAQQKFLSSIKRNTLPKLDLSNISGKRFKDESRRSTPSDELSNYSYQFKYPAKLLENPELCKKLPKWLQFVSDVKNNSELTPDSMNKYILQMLNKKFNKIEKVEQARLRKAISCEASCFSQSQTNSPAHSPNICSPSALCPGCDNVVYKIPKGIEYGYKNRYNNIWPYEHSRVKLNANSPSCTTPNPARSHRPEDHDDYFNANYIDFKEVSKYQYIATQNPLQATYEDFWKTIWYNNINIIVCLNKQLSANLAGQDLKYFDDQTFRASKLDIKRINTEENDVFILREIKVSKRENSSVVYHLEFKNWPDFGVPSSFESILELIDFKNKLIGENTLNPKLLVHCSAGCGRTGCFITLDMILDCFKNVKKGERDSEFDPWGSDDLIYKTVQFQRRQRISMVQNLDQFIVCYEIVLDYVVNNLL</sequence>
<accession>A0A9P0QSP0</accession>
<protein>
    <recommendedName>
        <fullName evidence="2">protein-tyrosine-phosphatase</fullName>
        <ecNumber evidence="2">3.1.3.48</ecNumber>
    </recommendedName>
</protein>
<evidence type="ECO:0000313" key="8">
    <source>
        <dbReference type="Proteomes" id="UP000837801"/>
    </source>
</evidence>
<dbReference type="AlphaFoldDB" id="A0A9P0QSP0"/>
<dbReference type="PANTHER" id="PTHR19134">
    <property type="entry name" value="RECEPTOR-TYPE TYROSINE-PROTEIN PHOSPHATASE"/>
    <property type="match status" value="1"/>
</dbReference>
<name>A0A9P0QSP0_9ASCO</name>
<dbReference type="InterPro" id="IPR000387">
    <property type="entry name" value="Tyr_Pase_dom"/>
</dbReference>
<dbReference type="SMART" id="SM00404">
    <property type="entry name" value="PTPc_motif"/>
    <property type="match status" value="1"/>
</dbReference>
<dbReference type="Gene3D" id="3.90.190.10">
    <property type="entry name" value="Protein tyrosine phosphatase superfamily"/>
    <property type="match status" value="1"/>
</dbReference>
<feature type="domain" description="Tyrosine-protein phosphatase" evidence="4">
    <location>
        <begin position="485"/>
        <end position="741"/>
    </location>
</feature>
<evidence type="ECO:0000259" key="4">
    <source>
        <dbReference type="PROSITE" id="PS50055"/>
    </source>
</evidence>
<dbReference type="SUPFAM" id="SSF52821">
    <property type="entry name" value="Rhodanese/Cell cycle control phosphatase"/>
    <property type="match status" value="1"/>
</dbReference>
<dbReference type="PANTHER" id="PTHR19134:SF561">
    <property type="entry name" value="PROTEIN TYROSINE PHOSPHATASE 36E, ISOFORM A"/>
    <property type="match status" value="1"/>
</dbReference>
<feature type="domain" description="Rhodanese" evidence="6">
    <location>
        <begin position="107"/>
        <end position="222"/>
    </location>
</feature>
<evidence type="ECO:0000313" key="7">
    <source>
        <dbReference type="EMBL" id="CAH2353880.1"/>
    </source>
</evidence>
<dbReference type="Gene3D" id="3.40.250.10">
    <property type="entry name" value="Rhodanese-like domain"/>
    <property type="match status" value="1"/>
</dbReference>
<dbReference type="EMBL" id="CAKXYY010000013">
    <property type="protein sequence ID" value="CAH2353880.1"/>
    <property type="molecule type" value="Genomic_DNA"/>
</dbReference>
<dbReference type="InterPro" id="IPR001763">
    <property type="entry name" value="Rhodanese-like_dom"/>
</dbReference>
<dbReference type="PROSITE" id="PS50206">
    <property type="entry name" value="RHODANESE_3"/>
    <property type="match status" value="1"/>
</dbReference>
<dbReference type="InterPro" id="IPR050348">
    <property type="entry name" value="Protein-Tyr_Phosphatase"/>
</dbReference>
<feature type="compositionally biased region" description="Low complexity" evidence="3">
    <location>
        <begin position="259"/>
        <end position="276"/>
    </location>
</feature>
<gene>
    <name evidence="7" type="ORF">CLIB1423_13S00936</name>
</gene>
<dbReference type="PROSITE" id="PS50055">
    <property type="entry name" value="TYR_PHOSPHATASE_PTP"/>
    <property type="match status" value="1"/>
</dbReference>
<keyword evidence="8" id="KW-1185">Reference proteome</keyword>
<dbReference type="CDD" id="cd18533">
    <property type="entry name" value="PTP_fungal"/>
    <property type="match status" value="1"/>
</dbReference>
<dbReference type="InterPro" id="IPR003595">
    <property type="entry name" value="Tyr_Pase_cat"/>
</dbReference>
<dbReference type="PROSITE" id="PS00383">
    <property type="entry name" value="TYR_PHOSPHATASE_1"/>
    <property type="match status" value="1"/>
</dbReference>
<evidence type="ECO:0000259" key="5">
    <source>
        <dbReference type="PROSITE" id="PS50056"/>
    </source>
</evidence>
<dbReference type="EC" id="3.1.3.48" evidence="2"/>
<evidence type="ECO:0000256" key="1">
    <source>
        <dbReference type="ARBA" id="ARBA00009649"/>
    </source>
</evidence>
<dbReference type="SMART" id="SM00194">
    <property type="entry name" value="PTPc"/>
    <property type="match status" value="1"/>
</dbReference>
<dbReference type="Proteomes" id="UP000837801">
    <property type="component" value="Unassembled WGS sequence"/>
</dbReference>
<dbReference type="InterPro" id="IPR036873">
    <property type="entry name" value="Rhodanese-like_dom_sf"/>
</dbReference>
<proteinExistence type="inferred from homology"/>
<organism evidence="7 8">
    <name type="scientific">[Candida] railenensis</name>
    <dbReference type="NCBI Taxonomy" id="45579"/>
    <lineage>
        <taxon>Eukaryota</taxon>
        <taxon>Fungi</taxon>
        <taxon>Dikarya</taxon>
        <taxon>Ascomycota</taxon>
        <taxon>Saccharomycotina</taxon>
        <taxon>Pichiomycetes</taxon>
        <taxon>Debaryomycetaceae</taxon>
        <taxon>Kurtzmaniella</taxon>
    </lineage>
</organism>
<comment type="caution">
    <text evidence="7">The sequence shown here is derived from an EMBL/GenBank/DDBJ whole genome shotgun (WGS) entry which is preliminary data.</text>
</comment>
<feature type="region of interest" description="Disordered" evidence="3">
    <location>
        <begin position="259"/>
        <end position="287"/>
    </location>
</feature>
<evidence type="ECO:0000256" key="2">
    <source>
        <dbReference type="ARBA" id="ARBA00013064"/>
    </source>
</evidence>
<dbReference type="PRINTS" id="PR00700">
    <property type="entry name" value="PRTYPHPHTASE"/>
</dbReference>
<dbReference type="OrthoDB" id="6058203at2759"/>
<comment type="similarity">
    <text evidence="1">Belongs to the protein-tyrosine phosphatase family. Non-receptor class subfamily.</text>
</comment>
<dbReference type="InterPro" id="IPR016130">
    <property type="entry name" value="Tyr_Pase_AS"/>
</dbReference>
<dbReference type="InterPro" id="IPR029021">
    <property type="entry name" value="Prot-tyrosine_phosphatase-like"/>
</dbReference>
<dbReference type="Pfam" id="PF00102">
    <property type="entry name" value="Y_phosphatase"/>
    <property type="match status" value="1"/>
</dbReference>
<feature type="domain" description="Tyrosine specific protein phosphatases" evidence="5">
    <location>
        <begin position="643"/>
        <end position="732"/>
    </location>
</feature>
<evidence type="ECO:0000256" key="3">
    <source>
        <dbReference type="SAM" id="MobiDB-lite"/>
    </source>
</evidence>
<evidence type="ECO:0000259" key="6">
    <source>
        <dbReference type="PROSITE" id="PS50206"/>
    </source>
</evidence>
<dbReference type="SUPFAM" id="SSF52799">
    <property type="entry name" value="(Phosphotyrosine protein) phosphatases II"/>
    <property type="match status" value="1"/>
</dbReference>
<reference evidence="7" key="1">
    <citation type="submission" date="2022-03" db="EMBL/GenBank/DDBJ databases">
        <authorList>
            <person name="Legras J.-L."/>
            <person name="Devillers H."/>
            <person name="Grondin C."/>
        </authorList>
    </citation>
    <scope>NUCLEOTIDE SEQUENCE</scope>
    <source>
        <strain evidence="7">CLIB 1423</strain>
    </source>
</reference>